<comment type="similarity">
    <text evidence="5">Belongs to the DNA photolyase family.</text>
</comment>
<accession>A0ABU8M195</accession>
<keyword evidence="7" id="KW-0456">Lyase</keyword>
<dbReference type="Pfam" id="PF00875">
    <property type="entry name" value="DNA_photolyase"/>
    <property type="match status" value="1"/>
</dbReference>
<protein>
    <submittedName>
        <fullName evidence="7">Deoxyribodipyrimidine photo-lyase</fullName>
        <ecNumber evidence="7">4.1.99.3</ecNumber>
    </submittedName>
</protein>
<dbReference type="SUPFAM" id="SSF52425">
    <property type="entry name" value="Cryptochrome/photolyase, N-terminal domain"/>
    <property type="match status" value="1"/>
</dbReference>
<evidence type="ECO:0000259" key="6">
    <source>
        <dbReference type="PROSITE" id="PS51645"/>
    </source>
</evidence>
<reference evidence="7 8" key="1">
    <citation type="submission" date="2024-03" db="EMBL/GenBank/DDBJ databases">
        <title>Actinomycetospora sp. OC33-EN07, a novel actinomycete isolated from wild orchid (Aerides multiflora).</title>
        <authorList>
            <person name="Suriyachadkun C."/>
        </authorList>
    </citation>
    <scope>NUCLEOTIDE SEQUENCE [LARGE SCALE GENOMIC DNA]</scope>
    <source>
        <strain evidence="7 8">OC33-EN07</strain>
    </source>
</reference>
<comment type="caution">
    <text evidence="7">The sequence shown here is derived from an EMBL/GenBank/DDBJ whole genome shotgun (WGS) entry which is preliminary data.</text>
</comment>
<dbReference type="PRINTS" id="PR00147">
    <property type="entry name" value="DNAPHOTLYASE"/>
</dbReference>
<dbReference type="InterPro" id="IPR005101">
    <property type="entry name" value="Cryptochr/Photolyase_FAD-bd"/>
</dbReference>
<dbReference type="SUPFAM" id="SSF48173">
    <property type="entry name" value="Cryptochrome/photolyase FAD-binding domain"/>
    <property type="match status" value="1"/>
</dbReference>
<feature type="domain" description="Photolyase/cryptochrome alpha/beta" evidence="6">
    <location>
        <begin position="1"/>
        <end position="129"/>
    </location>
</feature>
<dbReference type="InterPro" id="IPR014729">
    <property type="entry name" value="Rossmann-like_a/b/a_fold"/>
</dbReference>
<organism evidence="7 8">
    <name type="scientific">Actinomycetospora flava</name>
    <dbReference type="NCBI Taxonomy" id="3129232"/>
    <lineage>
        <taxon>Bacteria</taxon>
        <taxon>Bacillati</taxon>
        <taxon>Actinomycetota</taxon>
        <taxon>Actinomycetes</taxon>
        <taxon>Pseudonocardiales</taxon>
        <taxon>Pseudonocardiaceae</taxon>
        <taxon>Actinomycetospora</taxon>
    </lineage>
</organism>
<gene>
    <name evidence="7" type="ORF">WCD58_03245</name>
</gene>
<keyword evidence="8" id="KW-1185">Reference proteome</keyword>
<dbReference type="InterPro" id="IPR036134">
    <property type="entry name" value="Crypto/Photolyase_FAD-like_sf"/>
</dbReference>
<sequence>MPTVCLFTRDLRVHDQPVLHAAAEQGDGDVVPLFVVDDEVEGFRVPNRARFLADSLADLDAGLRNAGARLVVRWGDVVEEVRTVAGEVDATAVHVAGDVSAYAGRRREALEKGLGEDGRELVVHDAVVTVVAPGTVTPTSGDHFKIFTPYHRKWAGVETRAPLDPPRGLRLPKGVKAGALPAATDLADGDTAHGLLPGGEKAARARVDDWLDRIDEYGQGQDLPARDGTSRLSPYLHFGCLSPTELARRAGTDSEAAAQFVRQLAWRDFHHQTLAAVPRASTQDYRDRGDRWRRDDEEFAAWAEARTGVPIVDAGMRQLHHEGWMHNRLRLITGSFLTKSLYLDWRLGARHFLGHLVDGDVANNQMNWQWVAGTGTDTRPNRVLNPITQAKRYDPDGDFVRHWVPELAELEGTRIHEPWKHGGNLDYPAPIVDLEQAGSAFRSARGA</sequence>
<dbReference type="EC" id="4.1.99.3" evidence="7"/>
<evidence type="ECO:0000313" key="8">
    <source>
        <dbReference type="Proteomes" id="UP001369736"/>
    </source>
</evidence>
<dbReference type="InterPro" id="IPR002081">
    <property type="entry name" value="Cryptochrome/DNA_photolyase_1"/>
</dbReference>
<dbReference type="PANTHER" id="PTHR11455">
    <property type="entry name" value="CRYPTOCHROME"/>
    <property type="match status" value="1"/>
</dbReference>
<evidence type="ECO:0000256" key="4">
    <source>
        <dbReference type="ARBA" id="ARBA00022991"/>
    </source>
</evidence>
<dbReference type="Proteomes" id="UP001369736">
    <property type="component" value="Unassembled WGS sequence"/>
</dbReference>
<evidence type="ECO:0000256" key="5">
    <source>
        <dbReference type="RuleBase" id="RU004182"/>
    </source>
</evidence>
<keyword evidence="3 5" id="KW-0274">FAD</keyword>
<dbReference type="Gene3D" id="1.25.40.80">
    <property type="match status" value="1"/>
</dbReference>
<dbReference type="InterPro" id="IPR006050">
    <property type="entry name" value="DNA_photolyase_N"/>
</dbReference>
<keyword evidence="4 5" id="KW-0157">Chromophore</keyword>
<dbReference type="PROSITE" id="PS51645">
    <property type="entry name" value="PHR_CRY_ALPHA_BETA"/>
    <property type="match status" value="1"/>
</dbReference>
<dbReference type="EMBL" id="JBBEGM010000001">
    <property type="protein sequence ID" value="MEJ2860153.1"/>
    <property type="molecule type" value="Genomic_DNA"/>
</dbReference>
<dbReference type="InterPro" id="IPR036155">
    <property type="entry name" value="Crypto/Photolyase_N_sf"/>
</dbReference>
<proteinExistence type="inferred from homology"/>
<comment type="cofactor">
    <cofactor evidence="1">
        <name>FAD</name>
        <dbReference type="ChEBI" id="CHEBI:57692"/>
    </cofactor>
</comment>
<dbReference type="PROSITE" id="PS00394">
    <property type="entry name" value="DNA_PHOTOLYASES_1_1"/>
    <property type="match status" value="1"/>
</dbReference>
<dbReference type="InterPro" id="IPR018394">
    <property type="entry name" value="DNA_photolyase_1_CS_C"/>
</dbReference>
<dbReference type="Pfam" id="PF03441">
    <property type="entry name" value="FAD_binding_7"/>
    <property type="match status" value="1"/>
</dbReference>
<keyword evidence="2 5" id="KW-0285">Flavoprotein</keyword>
<evidence type="ECO:0000256" key="1">
    <source>
        <dbReference type="ARBA" id="ARBA00001974"/>
    </source>
</evidence>
<dbReference type="RefSeq" id="WP_337699424.1">
    <property type="nucleotide sequence ID" value="NZ_JBBEGM010000001.1"/>
</dbReference>
<name>A0ABU8M195_9PSEU</name>
<dbReference type="PANTHER" id="PTHR11455:SF9">
    <property type="entry name" value="CRYPTOCHROME CIRCADIAN CLOCK 5 ISOFORM X1"/>
    <property type="match status" value="1"/>
</dbReference>
<evidence type="ECO:0000313" key="7">
    <source>
        <dbReference type="EMBL" id="MEJ2860153.1"/>
    </source>
</evidence>
<dbReference type="GO" id="GO:0003904">
    <property type="term" value="F:deoxyribodipyrimidine photo-lyase activity"/>
    <property type="evidence" value="ECO:0007669"/>
    <property type="project" value="UniProtKB-EC"/>
</dbReference>
<evidence type="ECO:0000256" key="3">
    <source>
        <dbReference type="ARBA" id="ARBA00022827"/>
    </source>
</evidence>
<dbReference type="Gene3D" id="1.10.579.10">
    <property type="entry name" value="DNA Cyclobutane Dipyrimidine Photolyase, subunit A, domain 3"/>
    <property type="match status" value="1"/>
</dbReference>
<evidence type="ECO:0000256" key="2">
    <source>
        <dbReference type="ARBA" id="ARBA00022630"/>
    </source>
</evidence>
<dbReference type="Gene3D" id="3.40.50.620">
    <property type="entry name" value="HUPs"/>
    <property type="match status" value="1"/>
</dbReference>